<gene>
    <name evidence="1" type="ORF">BpHYR1_046031</name>
</gene>
<organism evidence="1 2">
    <name type="scientific">Brachionus plicatilis</name>
    <name type="common">Marine rotifer</name>
    <name type="synonym">Brachionus muelleri</name>
    <dbReference type="NCBI Taxonomy" id="10195"/>
    <lineage>
        <taxon>Eukaryota</taxon>
        <taxon>Metazoa</taxon>
        <taxon>Spiralia</taxon>
        <taxon>Gnathifera</taxon>
        <taxon>Rotifera</taxon>
        <taxon>Eurotatoria</taxon>
        <taxon>Monogononta</taxon>
        <taxon>Pseudotrocha</taxon>
        <taxon>Ploima</taxon>
        <taxon>Brachionidae</taxon>
        <taxon>Brachionus</taxon>
    </lineage>
</organism>
<evidence type="ECO:0000313" key="2">
    <source>
        <dbReference type="Proteomes" id="UP000276133"/>
    </source>
</evidence>
<evidence type="ECO:0000313" key="1">
    <source>
        <dbReference type="EMBL" id="RNA33352.1"/>
    </source>
</evidence>
<comment type="caution">
    <text evidence="1">The sequence shown here is derived from an EMBL/GenBank/DDBJ whole genome shotgun (WGS) entry which is preliminary data.</text>
</comment>
<dbReference type="EMBL" id="REGN01001649">
    <property type="protein sequence ID" value="RNA33352.1"/>
    <property type="molecule type" value="Genomic_DNA"/>
</dbReference>
<keyword evidence="2" id="KW-1185">Reference proteome</keyword>
<dbReference type="Proteomes" id="UP000276133">
    <property type="component" value="Unassembled WGS sequence"/>
</dbReference>
<accession>A0A3M7SC49</accession>
<dbReference type="AlphaFoldDB" id="A0A3M7SC49"/>
<protein>
    <submittedName>
        <fullName evidence="1">Uncharacterized protein</fullName>
    </submittedName>
</protein>
<name>A0A3M7SC49_BRAPC</name>
<reference evidence="1 2" key="1">
    <citation type="journal article" date="2018" name="Sci. Rep.">
        <title>Genomic signatures of local adaptation to the degree of environmental predictability in rotifers.</title>
        <authorList>
            <person name="Franch-Gras L."/>
            <person name="Hahn C."/>
            <person name="Garcia-Roger E.M."/>
            <person name="Carmona M.J."/>
            <person name="Serra M."/>
            <person name="Gomez A."/>
        </authorList>
    </citation>
    <scope>NUCLEOTIDE SEQUENCE [LARGE SCALE GENOMIC DNA]</scope>
    <source>
        <strain evidence="1">HYR1</strain>
    </source>
</reference>
<proteinExistence type="predicted"/>
<sequence>MMVNQGDCKKKRDLSLTGYGAITFLIREPLFEKKISTIVLLLSINASSNYDLDNLIYKI</sequence>